<dbReference type="Proteomes" id="UP000192939">
    <property type="component" value="Unassembled WGS sequence"/>
</dbReference>
<proteinExistence type="predicted"/>
<comment type="caution">
    <text evidence="1">The sequence shown here is derived from an EMBL/GenBank/DDBJ whole genome shotgun (WGS) entry which is preliminary data.</text>
</comment>
<protein>
    <recommendedName>
        <fullName evidence="3">DUF4340 domain-containing protein</fullName>
    </recommendedName>
</protein>
<evidence type="ECO:0000313" key="2">
    <source>
        <dbReference type="Proteomes" id="UP000192939"/>
    </source>
</evidence>
<sequence>MLAGLTMIVVVMVVGWIFYGRPDAPPSGDSIETPVQGPTTVTGEASDVANNDLAVESPYLLDHLPFKDEEVLAITVGGNGKNTRIPAQRQFVLLESLRYTDMKSALAGSVPAASRKPVVLQFKVANTHYELTYDLTSNAFEYQGNYYYADDRVLLLMQGLFREREELASLDALQEQARVEQEKESSVNLDTAPAAPLDGEAAQVDGLDFDGWEQRLTQYPPEEIVWAKPYYDDGTGQVKEARLFRDGVLELNRMIVFTRPVHQCAAGVKTGISTADVTEKLGTKALKLDSRWSYKVGDYFRFHVYFQDDKVKYLALSQPL</sequence>
<keyword evidence="2" id="KW-1185">Reference proteome</keyword>
<reference evidence="1 2" key="1">
    <citation type="submission" date="2017-04" db="EMBL/GenBank/DDBJ databases">
        <authorList>
            <person name="Varghese N."/>
            <person name="Submissions S."/>
        </authorList>
    </citation>
    <scope>NUCLEOTIDE SEQUENCE [LARGE SCALE GENOMIC DNA]</scope>
    <source>
        <strain evidence="1 2">J12</strain>
    </source>
</reference>
<organism evidence="1 2">
    <name type="scientific">Paenibacillus barengoltzii J12</name>
    <dbReference type="NCBI Taxonomy" id="935846"/>
    <lineage>
        <taxon>Bacteria</taxon>
        <taxon>Bacillati</taxon>
        <taxon>Bacillota</taxon>
        <taxon>Bacilli</taxon>
        <taxon>Bacillales</taxon>
        <taxon>Paenibacillaceae</taxon>
        <taxon>Paenibacillus</taxon>
    </lineage>
</organism>
<name>A0ABY1LZW8_9BACL</name>
<evidence type="ECO:0008006" key="3">
    <source>
        <dbReference type="Google" id="ProtNLM"/>
    </source>
</evidence>
<dbReference type="EMBL" id="FXAE01000034">
    <property type="protein sequence ID" value="SMF43182.1"/>
    <property type="molecule type" value="Genomic_DNA"/>
</dbReference>
<evidence type="ECO:0000313" key="1">
    <source>
        <dbReference type="EMBL" id="SMF43182.1"/>
    </source>
</evidence>
<accession>A0ABY1LZW8</accession>
<gene>
    <name evidence="1" type="ORF">SAMN02744124_03041</name>
</gene>